<keyword evidence="2 10" id="KW-0132">Cell division</keyword>
<evidence type="ECO:0000256" key="10">
    <source>
        <dbReference type="HAMAP-Rule" id="MF_00033"/>
    </source>
</evidence>
<protein>
    <recommendedName>
        <fullName evidence="10">UDP-N-acetylglucosamine--N-acetylmuramyl-(pentapeptide) pyrophosphoryl-undecaprenol N-acetylglucosamine transferase</fullName>
        <ecNumber evidence="10">2.4.1.227</ecNumber>
    </recommendedName>
    <alternativeName>
        <fullName evidence="10">Undecaprenyl-PP-MurNAc-pentapeptide-UDPGlcNAc GlcNAc transferase</fullName>
    </alternativeName>
</protein>
<name>E6X0H6_NITSE</name>
<dbReference type="eggNOG" id="COG0707">
    <property type="taxonomic scope" value="Bacteria"/>
</dbReference>
<dbReference type="STRING" id="749222.Nitsa_1578"/>
<dbReference type="EMBL" id="CP002452">
    <property type="protein sequence ID" value="ADV46826.1"/>
    <property type="molecule type" value="Genomic_DNA"/>
</dbReference>
<dbReference type="PANTHER" id="PTHR21015">
    <property type="entry name" value="UDP-N-ACETYLGLUCOSAMINE--N-ACETYLMURAMYL-(PENTAPEPTIDE) PYROPHOSPHORYL-UNDECAPRENOL N-ACETYLGLUCOSAMINE TRANSFERASE 1"/>
    <property type="match status" value="1"/>
</dbReference>
<dbReference type="InterPro" id="IPR004276">
    <property type="entry name" value="GlycoTrans_28_N"/>
</dbReference>
<comment type="catalytic activity">
    <reaction evidence="10">
        <text>di-trans,octa-cis-undecaprenyl diphospho-N-acetyl-alpha-D-muramoyl-L-alanyl-D-glutamyl-meso-2,6-diaminopimeloyl-D-alanyl-D-alanine + UDP-N-acetyl-alpha-D-glucosamine = di-trans,octa-cis-undecaprenyl diphospho-[N-acetyl-alpha-D-glucosaminyl-(1-&gt;4)]-N-acetyl-alpha-D-muramoyl-L-alanyl-D-glutamyl-meso-2,6-diaminopimeloyl-D-alanyl-D-alanine + UDP + H(+)</text>
        <dbReference type="Rhea" id="RHEA:31227"/>
        <dbReference type="ChEBI" id="CHEBI:15378"/>
        <dbReference type="ChEBI" id="CHEBI:57705"/>
        <dbReference type="ChEBI" id="CHEBI:58223"/>
        <dbReference type="ChEBI" id="CHEBI:61387"/>
        <dbReference type="ChEBI" id="CHEBI:61388"/>
        <dbReference type="EC" id="2.4.1.227"/>
    </reaction>
</comment>
<keyword evidence="14" id="KW-1185">Reference proteome</keyword>
<evidence type="ECO:0000256" key="2">
    <source>
        <dbReference type="ARBA" id="ARBA00022618"/>
    </source>
</evidence>
<dbReference type="GO" id="GO:0051301">
    <property type="term" value="P:cell division"/>
    <property type="evidence" value="ECO:0007669"/>
    <property type="project" value="UniProtKB-KW"/>
</dbReference>
<dbReference type="Pfam" id="PF04101">
    <property type="entry name" value="Glyco_tran_28_C"/>
    <property type="match status" value="1"/>
</dbReference>
<evidence type="ECO:0000256" key="5">
    <source>
        <dbReference type="ARBA" id="ARBA00022960"/>
    </source>
</evidence>
<dbReference type="Pfam" id="PF03033">
    <property type="entry name" value="Glyco_transf_28"/>
    <property type="match status" value="1"/>
</dbReference>
<dbReference type="KEGG" id="nsa:Nitsa_1578"/>
<dbReference type="Gene3D" id="3.40.50.2000">
    <property type="entry name" value="Glycogen Phosphorylase B"/>
    <property type="match status" value="2"/>
</dbReference>
<keyword evidence="10" id="KW-0997">Cell inner membrane</keyword>
<dbReference type="CDD" id="cd03785">
    <property type="entry name" value="GT28_MurG"/>
    <property type="match status" value="1"/>
</dbReference>
<feature type="binding site" evidence="10">
    <location>
        <position position="128"/>
    </location>
    <ligand>
        <name>UDP-N-acetyl-alpha-D-glucosamine</name>
        <dbReference type="ChEBI" id="CHEBI:57705"/>
    </ligand>
</feature>
<dbReference type="GO" id="GO:0008360">
    <property type="term" value="P:regulation of cell shape"/>
    <property type="evidence" value="ECO:0007669"/>
    <property type="project" value="UniProtKB-KW"/>
</dbReference>
<dbReference type="InterPro" id="IPR007235">
    <property type="entry name" value="Glyco_trans_28_C"/>
</dbReference>
<evidence type="ECO:0000256" key="1">
    <source>
        <dbReference type="ARBA" id="ARBA00022475"/>
    </source>
</evidence>
<dbReference type="RefSeq" id="WP_013554515.1">
    <property type="nucleotide sequence ID" value="NC_014935.1"/>
</dbReference>
<evidence type="ECO:0000256" key="7">
    <source>
        <dbReference type="ARBA" id="ARBA00023136"/>
    </source>
</evidence>
<dbReference type="GO" id="GO:0005886">
    <property type="term" value="C:plasma membrane"/>
    <property type="evidence" value="ECO:0007669"/>
    <property type="project" value="UniProtKB-SubCell"/>
</dbReference>
<dbReference type="NCBIfam" id="TIGR01133">
    <property type="entry name" value="murG"/>
    <property type="match status" value="1"/>
</dbReference>
<dbReference type="GO" id="GO:0005975">
    <property type="term" value="P:carbohydrate metabolic process"/>
    <property type="evidence" value="ECO:0007669"/>
    <property type="project" value="InterPro"/>
</dbReference>
<feature type="domain" description="Glycosyltransferase family 28 N-terminal" evidence="11">
    <location>
        <begin position="4"/>
        <end position="145"/>
    </location>
</feature>
<feature type="binding site" evidence="10">
    <location>
        <position position="281"/>
    </location>
    <ligand>
        <name>UDP-N-acetyl-alpha-D-glucosamine</name>
        <dbReference type="ChEBI" id="CHEBI:57705"/>
    </ligand>
</feature>
<dbReference type="EC" id="2.4.1.227" evidence="10"/>
<evidence type="ECO:0000256" key="8">
    <source>
        <dbReference type="ARBA" id="ARBA00023306"/>
    </source>
</evidence>
<keyword evidence="9 10" id="KW-0961">Cell wall biogenesis/degradation</keyword>
<dbReference type="InterPro" id="IPR006009">
    <property type="entry name" value="GlcNAc_MurG"/>
</dbReference>
<dbReference type="GO" id="GO:0051991">
    <property type="term" value="F:UDP-N-acetyl-D-glucosamine:N-acetylmuramoyl-L-alanyl-D-glutamyl-meso-2,6-diaminopimelyl-D-alanyl-D-alanine-diphosphoundecaprenol 4-beta-N-acetylglucosaminlytransferase activity"/>
    <property type="evidence" value="ECO:0007669"/>
    <property type="project" value="RHEA"/>
</dbReference>
<comment type="pathway">
    <text evidence="10">Cell wall biogenesis; peptidoglycan biosynthesis.</text>
</comment>
<evidence type="ECO:0000256" key="4">
    <source>
        <dbReference type="ARBA" id="ARBA00022679"/>
    </source>
</evidence>
<dbReference type="AlphaFoldDB" id="E6X0H6"/>
<keyword evidence="6 10" id="KW-0573">Peptidoglycan synthesis</keyword>
<keyword evidence="3 10" id="KW-0328">Glycosyltransferase</keyword>
<feature type="domain" description="Glycosyl transferase family 28 C-terminal" evidence="12">
    <location>
        <begin position="176"/>
        <end position="315"/>
    </location>
</feature>
<comment type="subcellular location">
    <subcellularLocation>
        <location evidence="10">Cell inner membrane</location>
        <topology evidence="10">Peripheral membrane protein</topology>
        <orientation evidence="10">Cytoplasmic side</orientation>
    </subcellularLocation>
</comment>
<evidence type="ECO:0000259" key="12">
    <source>
        <dbReference type="Pfam" id="PF04101"/>
    </source>
</evidence>
<dbReference type="GO" id="GO:0050511">
    <property type="term" value="F:undecaprenyldiphospho-muramoylpentapeptide beta-N-acetylglucosaminyltransferase activity"/>
    <property type="evidence" value="ECO:0007669"/>
    <property type="project" value="UniProtKB-UniRule"/>
</dbReference>
<evidence type="ECO:0000259" key="11">
    <source>
        <dbReference type="Pfam" id="PF03033"/>
    </source>
</evidence>
<organism evidence="13 14">
    <name type="scientific">Nitratifractor salsuginis (strain DSM 16511 / JCM 12458 / E9I37-1)</name>
    <dbReference type="NCBI Taxonomy" id="749222"/>
    <lineage>
        <taxon>Bacteria</taxon>
        <taxon>Pseudomonadati</taxon>
        <taxon>Campylobacterota</taxon>
        <taxon>Epsilonproteobacteria</taxon>
        <taxon>Campylobacterales</taxon>
        <taxon>Sulfurovaceae</taxon>
        <taxon>Nitratifractor</taxon>
    </lineage>
</organism>
<comment type="similarity">
    <text evidence="10">Belongs to the glycosyltransferase 28 family. MurG subfamily.</text>
</comment>
<dbReference type="UniPathway" id="UPA00219"/>
<gene>
    <name evidence="10" type="primary">murG</name>
    <name evidence="13" type="ordered locus">Nitsa_1578</name>
</gene>
<evidence type="ECO:0000256" key="3">
    <source>
        <dbReference type="ARBA" id="ARBA00022676"/>
    </source>
</evidence>
<dbReference type="HOGENOM" id="CLU_037404_2_1_7"/>
<dbReference type="SUPFAM" id="SSF53756">
    <property type="entry name" value="UDP-Glycosyltransferase/glycogen phosphorylase"/>
    <property type="match status" value="1"/>
</dbReference>
<reference evidence="14" key="2">
    <citation type="submission" date="2011-01" db="EMBL/GenBank/DDBJ databases">
        <title>The complete genome of Nitratifractor salsuginis DSM 16511.</title>
        <authorList>
            <consortium name="US DOE Joint Genome Institute (JGI-PGF)"/>
            <person name="Lucas S."/>
            <person name="Copeland A."/>
            <person name="Lapidus A."/>
            <person name="Bruce D."/>
            <person name="Goodwin L."/>
            <person name="Pitluck S."/>
            <person name="Kyrpides N."/>
            <person name="Mavromatis K."/>
            <person name="Ivanova N."/>
            <person name="Mikhailova N."/>
            <person name="Zeytun A."/>
            <person name="Detter J.C."/>
            <person name="Tapia R."/>
            <person name="Han C."/>
            <person name="Land M."/>
            <person name="Hauser L."/>
            <person name="Markowitz V."/>
            <person name="Cheng J.-F."/>
            <person name="Hugenholtz P."/>
            <person name="Woyke T."/>
            <person name="Wu D."/>
            <person name="Tindall B."/>
            <person name="Schuetze A."/>
            <person name="Brambilla E."/>
            <person name="Klenk H.-P."/>
            <person name="Eisen J.A."/>
        </authorList>
    </citation>
    <scope>NUCLEOTIDE SEQUENCE [LARGE SCALE GENOMIC DNA]</scope>
    <source>
        <strain evidence="14">DSM 16511 / JCM 12458 / E9I37-1</strain>
    </source>
</reference>
<sequence>MGSIVMTGGGTGGHLAIVRAVKEGLVTSETPTAPPVYIGSTGGQDRRWFEEDSDFSRRYFLPSRGVVNQGFAGKIASLRVLARSVMQARSILKEQKASVVFSVGGYSAAPAAIAALLTGIPLVIHEQNAVPGTLNRLLRPYAKAFLSSYDPESPIRAYPVKSVFFDKARVRSEAKTILFLGGSQGAAAINELALSLARDLRERGIAILHQAGERHLERVRDAYREQGVEAEVFGFSDKIPDYMARADFAVARAGASTLWELAANGLPTLFVPYPYAAGDHQYHNARFLAERRLAWVLRESELEPGKVLDLLKQDLSIPSRGLIEFTPRDGAREIAGLLQSYLGTH</sequence>
<dbReference type="Proteomes" id="UP000008633">
    <property type="component" value="Chromosome"/>
</dbReference>
<dbReference type="GO" id="GO:0071555">
    <property type="term" value="P:cell wall organization"/>
    <property type="evidence" value="ECO:0007669"/>
    <property type="project" value="UniProtKB-KW"/>
</dbReference>
<evidence type="ECO:0000313" key="13">
    <source>
        <dbReference type="EMBL" id="ADV46826.1"/>
    </source>
</evidence>
<dbReference type="PANTHER" id="PTHR21015:SF22">
    <property type="entry name" value="GLYCOSYLTRANSFERASE"/>
    <property type="match status" value="1"/>
</dbReference>
<keyword evidence="5 10" id="KW-0133">Cell shape</keyword>
<comment type="caution">
    <text evidence="10">Lacks conserved residue(s) required for the propagation of feature annotation.</text>
</comment>
<evidence type="ECO:0000256" key="6">
    <source>
        <dbReference type="ARBA" id="ARBA00022984"/>
    </source>
</evidence>
<proteinExistence type="inferred from homology"/>
<feature type="binding site" evidence="10">
    <location>
        <begin position="11"/>
        <end position="13"/>
    </location>
    <ligand>
        <name>UDP-N-acetyl-alpha-D-glucosamine</name>
        <dbReference type="ChEBI" id="CHEBI:57705"/>
    </ligand>
</feature>
<dbReference type="GO" id="GO:0009252">
    <property type="term" value="P:peptidoglycan biosynthetic process"/>
    <property type="evidence" value="ECO:0007669"/>
    <property type="project" value="UniProtKB-UniRule"/>
</dbReference>
<accession>E6X0H6</accession>
<keyword evidence="4 10" id="KW-0808">Transferase</keyword>
<comment type="function">
    <text evidence="10">Cell wall formation. Catalyzes the transfer of a GlcNAc subunit on undecaprenyl-pyrophosphoryl-MurNAc-pentapeptide (lipid intermediate I) to form undecaprenyl-pyrophosphoryl-MurNAc-(pentapeptide)GlcNAc (lipid intermediate II).</text>
</comment>
<evidence type="ECO:0000313" key="14">
    <source>
        <dbReference type="Proteomes" id="UP000008633"/>
    </source>
</evidence>
<keyword evidence="8 10" id="KW-0131">Cell cycle</keyword>
<feature type="binding site" evidence="10">
    <location>
        <position position="183"/>
    </location>
    <ligand>
        <name>UDP-N-acetyl-alpha-D-glucosamine</name>
        <dbReference type="ChEBI" id="CHEBI:57705"/>
    </ligand>
</feature>
<dbReference type="OrthoDB" id="9808936at2"/>
<evidence type="ECO:0000256" key="9">
    <source>
        <dbReference type="ARBA" id="ARBA00023316"/>
    </source>
</evidence>
<keyword evidence="1 10" id="KW-1003">Cell membrane</keyword>
<reference evidence="13 14" key="1">
    <citation type="journal article" date="2011" name="Stand. Genomic Sci.">
        <title>Complete genome sequence of Nitratifractor salsuginis type strain (E9I37-1).</title>
        <authorList>
            <person name="Anderson I."/>
            <person name="Sikorski J."/>
            <person name="Zeytun A."/>
            <person name="Nolan M."/>
            <person name="Lapidus A."/>
            <person name="Lucas S."/>
            <person name="Hammon N."/>
            <person name="Deshpande S."/>
            <person name="Cheng J.F."/>
            <person name="Tapia R."/>
            <person name="Han C."/>
            <person name="Goodwin L."/>
            <person name="Pitluck S."/>
            <person name="Liolios K."/>
            <person name="Pagani I."/>
            <person name="Ivanova N."/>
            <person name="Huntemann M."/>
            <person name="Mavromatis K."/>
            <person name="Ovchinikova G."/>
            <person name="Pati A."/>
            <person name="Chen A."/>
            <person name="Palaniappan K."/>
            <person name="Land M."/>
            <person name="Hauser L."/>
            <person name="Brambilla E.M."/>
            <person name="Ngatchou-Djao O.D."/>
            <person name="Rohde M."/>
            <person name="Tindall B.J."/>
            <person name="Goker M."/>
            <person name="Detter J.C."/>
            <person name="Woyke T."/>
            <person name="Bristow J."/>
            <person name="Eisen J.A."/>
            <person name="Markowitz V."/>
            <person name="Hugenholtz P."/>
            <person name="Klenk H.P."/>
            <person name="Kyrpides N.C."/>
        </authorList>
    </citation>
    <scope>NUCLEOTIDE SEQUENCE [LARGE SCALE GENOMIC DNA]</scope>
    <source>
        <strain evidence="14">DSM 16511 / JCM 12458 / E9I37-1</strain>
    </source>
</reference>
<dbReference type="HAMAP" id="MF_00033">
    <property type="entry name" value="MurG"/>
    <property type="match status" value="1"/>
</dbReference>
<keyword evidence="7 10" id="KW-0472">Membrane</keyword>